<dbReference type="RefSeq" id="XP_022493377.1">
    <property type="nucleotide sequence ID" value="XM_022626511.1"/>
</dbReference>
<dbReference type="GeneID" id="34571245"/>
<evidence type="ECO:0000313" key="3">
    <source>
        <dbReference type="Proteomes" id="UP000177622"/>
    </source>
</evidence>
<dbReference type="Proteomes" id="UP000177622">
    <property type="component" value="Unassembled WGS sequence"/>
</dbReference>
<accession>A0A1F5LXT6</accession>
<sequence>MASYFETFTGGCSTLIEDRLREAPFQSQPSTTNHQDVHLDHHQQPNTRPDPTPKQLRPAQEAKQPKKGFIINHVGSDYFPHAKSDLSAFDVDVRYVGYTPATESWLTALNPHGGASDEDEARMLTYFAKKYDDNDVDMSNEVQALLAHVAGNSTSAIEKRSSFVTSAAHAVVWEACNGFFACIAGETCTFDQNIGKAPRSHCESHGRSNCYIS</sequence>
<name>A0A1F5LXT6_PENAI</name>
<feature type="region of interest" description="Disordered" evidence="1">
    <location>
        <begin position="25"/>
        <end position="64"/>
    </location>
</feature>
<evidence type="ECO:0000313" key="2">
    <source>
        <dbReference type="EMBL" id="OGE57954.1"/>
    </source>
</evidence>
<dbReference type="OrthoDB" id="3853793at2759"/>
<gene>
    <name evidence="2" type="ORF">PENARI_c001G05033</name>
</gene>
<organism evidence="2 3">
    <name type="scientific">Penicillium arizonense</name>
    <dbReference type="NCBI Taxonomy" id="1835702"/>
    <lineage>
        <taxon>Eukaryota</taxon>
        <taxon>Fungi</taxon>
        <taxon>Dikarya</taxon>
        <taxon>Ascomycota</taxon>
        <taxon>Pezizomycotina</taxon>
        <taxon>Eurotiomycetes</taxon>
        <taxon>Eurotiomycetidae</taxon>
        <taxon>Eurotiales</taxon>
        <taxon>Aspergillaceae</taxon>
        <taxon>Penicillium</taxon>
    </lineage>
</organism>
<reference evidence="2 3" key="1">
    <citation type="journal article" date="2016" name="Sci. Rep.">
        <title>Penicillium arizonense, a new, genome sequenced fungal species, reveals a high chemical diversity in secreted metabolites.</title>
        <authorList>
            <person name="Grijseels S."/>
            <person name="Nielsen J.C."/>
            <person name="Randelovic M."/>
            <person name="Nielsen J."/>
            <person name="Nielsen K.F."/>
            <person name="Workman M."/>
            <person name="Frisvad J.C."/>
        </authorList>
    </citation>
    <scope>NUCLEOTIDE SEQUENCE [LARGE SCALE GENOMIC DNA]</scope>
    <source>
        <strain evidence="2 3">CBS 141311</strain>
    </source>
</reference>
<protein>
    <submittedName>
        <fullName evidence="2">Uncharacterized protein</fullName>
    </submittedName>
</protein>
<keyword evidence="3" id="KW-1185">Reference proteome</keyword>
<dbReference type="AlphaFoldDB" id="A0A1F5LXT6"/>
<comment type="caution">
    <text evidence="2">The sequence shown here is derived from an EMBL/GenBank/DDBJ whole genome shotgun (WGS) entry which is preliminary data.</text>
</comment>
<proteinExistence type="predicted"/>
<evidence type="ECO:0000256" key="1">
    <source>
        <dbReference type="SAM" id="MobiDB-lite"/>
    </source>
</evidence>
<feature type="compositionally biased region" description="Polar residues" evidence="1">
    <location>
        <begin position="25"/>
        <end position="34"/>
    </location>
</feature>
<dbReference type="EMBL" id="LXJU01000001">
    <property type="protein sequence ID" value="OGE57954.1"/>
    <property type="molecule type" value="Genomic_DNA"/>
</dbReference>